<dbReference type="AlphaFoldDB" id="A0A9Q1EJW5"/>
<accession>A0A9Q1EJW5</accession>
<sequence>MELRRALKWVSRLTVSLRLEYTVTGSSLGLGYSFQELCVLCSVRTPLVSSRLSCVCASEAPLPSHLSPWLPAAGHHSLHRLTPQPPPALNTVALPLSERSTPRAALVSAGRQSYVTRLLAAASAGWPSLCRLFQSGVNEPPVREGRAVKRRILNSILNPIRLPLSLLLKRQRL</sequence>
<protein>
    <submittedName>
        <fullName evidence="1">Uncharacterized protein</fullName>
    </submittedName>
</protein>
<proteinExistence type="predicted"/>
<dbReference type="Proteomes" id="UP001152622">
    <property type="component" value="Chromosome 16"/>
</dbReference>
<reference evidence="1" key="1">
    <citation type="journal article" date="2023" name="Science">
        <title>Genome structures resolve the early diversification of teleost fishes.</title>
        <authorList>
            <person name="Parey E."/>
            <person name="Louis A."/>
            <person name="Montfort J."/>
            <person name="Bouchez O."/>
            <person name="Roques C."/>
            <person name="Iampietro C."/>
            <person name="Lluch J."/>
            <person name="Castinel A."/>
            <person name="Donnadieu C."/>
            <person name="Desvignes T."/>
            <person name="Floi Bucao C."/>
            <person name="Jouanno E."/>
            <person name="Wen M."/>
            <person name="Mejri S."/>
            <person name="Dirks R."/>
            <person name="Jansen H."/>
            <person name="Henkel C."/>
            <person name="Chen W.J."/>
            <person name="Zahm M."/>
            <person name="Cabau C."/>
            <person name="Klopp C."/>
            <person name="Thompson A.W."/>
            <person name="Robinson-Rechavi M."/>
            <person name="Braasch I."/>
            <person name="Lecointre G."/>
            <person name="Bobe J."/>
            <person name="Postlethwait J.H."/>
            <person name="Berthelot C."/>
            <person name="Roest Crollius H."/>
            <person name="Guiguen Y."/>
        </authorList>
    </citation>
    <scope>NUCLEOTIDE SEQUENCE</scope>
    <source>
        <strain evidence="1">WJC10195</strain>
    </source>
</reference>
<gene>
    <name evidence="1" type="ORF">SKAU_G00346930</name>
</gene>
<dbReference type="EMBL" id="JAINUF010000016">
    <property type="protein sequence ID" value="KAJ8340060.1"/>
    <property type="molecule type" value="Genomic_DNA"/>
</dbReference>
<comment type="caution">
    <text evidence="1">The sequence shown here is derived from an EMBL/GenBank/DDBJ whole genome shotgun (WGS) entry which is preliminary data.</text>
</comment>
<evidence type="ECO:0000313" key="2">
    <source>
        <dbReference type="Proteomes" id="UP001152622"/>
    </source>
</evidence>
<name>A0A9Q1EJW5_SYNKA</name>
<evidence type="ECO:0000313" key="1">
    <source>
        <dbReference type="EMBL" id="KAJ8340060.1"/>
    </source>
</evidence>
<keyword evidence="2" id="KW-1185">Reference proteome</keyword>
<organism evidence="1 2">
    <name type="scientific">Synaphobranchus kaupii</name>
    <name type="common">Kaup's arrowtooth eel</name>
    <dbReference type="NCBI Taxonomy" id="118154"/>
    <lineage>
        <taxon>Eukaryota</taxon>
        <taxon>Metazoa</taxon>
        <taxon>Chordata</taxon>
        <taxon>Craniata</taxon>
        <taxon>Vertebrata</taxon>
        <taxon>Euteleostomi</taxon>
        <taxon>Actinopterygii</taxon>
        <taxon>Neopterygii</taxon>
        <taxon>Teleostei</taxon>
        <taxon>Anguilliformes</taxon>
        <taxon>Synaphobranchidae</taxon>
        <taxon>Synaphobranchus</taxon>
    </lineage>
</organism>